<evidence type="ECO:0000313" key="2">
    <source>
        <dbReference type="Proteomes" id="UP000603904"/>
    </source>
</evidence>
<dbReference type="EMBL" id="BOOC01000005">
    <property type="protein sequence ID" value="GIH38635.1"/>
    <property type="molecule type" value="Genomic_DNA"/>
</dbReference>
<comment type="caution">
    <text evidence="1">The sequence shown here is derived from an EMBL/GenBank/DDBJ whole genome shotgun (WGS) entry which is preliminary data.</text>
</comment>
<dbReference type="RefSeq" id="WP_204056262.1">
    <property type="nucleotide sequence ID" value="NZ_BAAAGP010000002.1"/>
</dbReference>
<organism evidence="1 2">
    <name type="scientific">Microbispora corallina</name>
    <dbReference type="NCBI Taxonomy" id="83302"/>
    <lineage>
        <taxon>Bacteria</taxon>
        <taxon>Bacillati</taxon>
        <taxon>Actinomycetota</taxon>
        <taxon>Actinomycetes</taxon>
        <taxon>Streptosporangiales</taxon>
        <taxon>Streptosporangiaceae</taxon>
        <taxon>Microbispora</taxon>
    </lineage>
</organism>
<evidence type="ECO:0000313" key="1">
    <source>
        <dbReference type="EMBL" id="GIH38635.1"/>
    </source>
</evidence>
<proteinExistence type="predicted"/>
<accession>A0ABQ4FUZ9</accession>
<dbReference type="Proteomes" id="UP000603904">
    <property type="component" value="Unassembled WGS sequence"/>
</dbReference>
<gene>
    <name evidence="1" type="ORF">Mco01_16350</name>
</gene>
<sequence length="94" mass="10523">MTDENITAIGRCYGCKRRFRFDPDTVTMFLVDPETNLPPGMSPLGSRREPTPEALARSVKLPVCPACVERAKRVLEAGTDPRPPEFPVWHRPSS</sequence>
<name>A0ABQ4FUZ9_9ACTN</name>
<keyword evidence="2" id="KW-1185">Reference proteome</keyword>
<reference evidence="1 2" key="1">
    <citation type="submission" date="2021-01" db="EMBL/GenBank/DDBJ databases">
        <title>Whole genome shotgun sequence of Microbispora corallina NBRC 16416.</title>
        <authorList>
            <person name="Komaki H."/>
            <person name="Tamura T."/>
        </authorList>
    </citation>
    <scope>NUCLEOTIDE SEQUENCE [LARGE SCALE GENOMIC DNA]</scope>
    <source>
        <strain evidence="1 2">NBRC 16416</strain>
    </source>
</reference>
<protein>
    <submittedName>
        <fullName evidence="1">Uncharacterized protein</fullName>
    </submittedName>
</protein>